<evidence type="ECO:0000313" key="2">
    <source>
        <dbReference type="EMBL" id="SVD92660.1"/>
    </source>
</evidence>
<proteinExistence type="predicted"/>
<accession>A0A382ZBL7</accession>
<dbReference type="InterPro" id="IPR055557">
    <property type="entry name" value="DUF7133"/>
</dbReference>
<dbReference type="Pfam" id="PF23500">
    <property type="entry name" value="DUF7133"/>
    <property type="match status" value="1"/>
</dbReference>
<evidence type="ECO:0000259" key="1">
    <source>
        <dbReference type="Pfam" id="PF23500"/>
    </source>
</evidence>
<gene>
    <name evidence="2" type="ORF">METZ01_LOCUS445514</name>
</gene>
<organism evidence="2">
    <name type="scientific">marine metagenome</name>
    <dbReference type="NCBI Taxonomy" id="408172"/>
    <lineage>
        <taxon>unclassified sequences</taxon>
        <taxon>metagenomes</taxon>
        <taxon>ecological metagenomes</taxon>
    </lineage>
</organism>
<dbReference type="AlphaFoldDB" id="A0A382ZBL7"/>
<feature type="non-terminal residue" evidence="2">
    <location>
        <position position="1"/>
    </location>
</feature>
<feature type="domain" description="DUF7133" evidence="1">
    <location>
        <begin position="17"/>
        <end position="69"/>
    </location>
</feature>
<sequence>VVRRLQADAEARRKAEQGQYGMVKQLIDTNGDGRMDKAEVWADRLPPCLGICPARGGVIVVCAPDIVFL</sequence>
<dbReference type="EMBL" id="UINC01182439">
    <property type="protein sequence ID" value="SVD92660.1"/>
    <property type="molecule type" value="Genomic_DNA"/>
</dbReference>
<reference evidence="2" key="1">
    <citation type="submission" date="2018-05" db="EMBL/GenBank/DDBJ databases">
        <authorList>
            <person name="Lanie J.A."/>
            <person name="Ng W.-L."/>
            <person name="Kazmierczak K.M."/>
            <person name="Andrzejewski T.M."/>
            <person name="Davidsen T.M."/>
            <person name="Wayne K.J."/>
            <person name="Tettelin H."/>
            <person name="Glass J.I."/>
            <person name="Rusch D."/>
            <person name="Podicherti R."/>
            <person name="Tsui H.-C.T."/>
            <person name="Winkler M.E."/>
        </authorList>
    </citation>
    <scope>NUCLEOTIDE SEQUENCE</scope>
</reference>
<name>A0A382ZBL7_9ZZZZ</name>
<feature type="non-terminal residue" evidence="2">
    <location>
        <position position="69"/>
    </location>
</feature>
<protein>
    <recommendedName>
        <fullName evidence="1">DUF7133 domain-containing protein</fullName>
    </recommendedName>
</protein>